<gene>
    <name evidence="10 14" type="primary">thiE</name>
    <name evidence="14" type="ORF">EK0264_03480</name>
</gene>
<name>A0A7L4YJM6_9ACTN</name>
<evidence type="ECO:0000256" key="9">
    <source>
        <dbReference type="ARBA" id="ARBA00047883"/>
    </source>
</evidence>
<dbReference type="KEGG" id="eke:EK0264_03480"/>
<dbReference type="CDD" id="cd00564">
    <property type="entry name" value="TMP_TenI"/>
    <property type="match status" value="1"/>
</dbReference>
<dbReference type="SUPFAM" id="SSF51391">
    <property type="entry name" value="Thiamin phosphate synthase"/>
    <property type="match status" value="1"/>
</dbReference>
<evidence type="ECO:0000256" key="6">
    <source>
        <dbReference type="ARBA" id="ARBA00022977"/>
    </source>
</evidence>
<dbReference type="Pfam" id="PF02581">
    <property type="entry name" value="TMP-TENI"/>
    <property type="match status" value="1"/>
</dbReference>
<accession>A0A7L4YJM6</accession>
<dbReference type="AlphaFoldDB" id="A0A7L4YJM6"/>
<evidence type="ECO:0000256" key="10">
    <source>
        <dbReference type="HAMAP-Rule" id="MF_00097"/>
    </source>
</evidence>
<evidence type="ECO:0000256" key="2">
    <source>
        <dbReference type="ARBA" id="ARBA00005165"/>
    </source>
</evidence>
<dbReference type="FunCoup" id="A0A7L4YJM6">
    <property type="interactions" value="132"/>
</dbReference>
<keyword evidence="15" id="KW-1185">Reference proteome</keyword>
<reference evidence="14 15" key="1">
    <citation type="journal article" date="2018" name="Int. J. Syst. Evol. Microbiol.">
        <title>Epidermidibacterium keratini gen. nov., sp. nov., a member of the family Sporichthyaceae, isolated from keratin epidermis.</title>
        <authorList>
            <person name="Lee D.G."/>
            <person name="Trujillo M.E."/>
            <person name="Kang S."/>
            <person name="Nam J.J."/>
            <person name="Kim Y.J."/>
        </authorList>
    </citation>
    <scope>NUCLEOTIDE SEQUENCE [LARGE SCALE GENOMIC DNA]</scope>
    <source>
        <strain evidence="14 15">EPI-7</strain>
    </source>
</reference>
<dbReference type="InParanoid" id="A0A7L4YJM6"/>
<evidence type="ECO:0000313" key="14">
    <source>
        <dbReference type="EMBL" id="QHB99435.1"/>
    </source>
</evidence>
<dbReference type="RefSeq" id="WP_159542953.1">
    <property type="nucleotide sequence ID" value="NZ_CP047156.1"/>
</dbReference>
<feature type="binding site" evidence="10">
    <location>
        <position position="94"/>
    </location>
    <ligand>
        <name>Mg(2+)</name>
        <dbReference type="ChEBI" id="CHEBI:18420"/>
    </ligand>
</feature>
<feature type="binding site" evidence="10">
    <location>
        <position position="75"/>
    </location>
    <ligand>
        <name>Mg(2+)</name>
        <dbReference type="ChEBI" id="CHEBI:18420"/>
    </ligand>
</feature>
<keyword evidence="5 10" id="KW-0460">Magnesium</keyword>
<dbReference type="InterPro" id="IPR013785">
    <property type="entry name" value="Aldolase_TIM"/>
</dbReference>
<comment type="catalytic activity">
    <reaction evidence="8 10 11">
        <text>2-(2-carboxy-4-methylthiazol-5-yl)ethyl phosphate + 4-amino-2-methyl-5-(diphosphooxymethyl)pyrimidine + 2 H(+) = thiamine phosphate + CO2 + diphosphate</text>
        <dbReference type="Rhea" id="RHEA:47848"/>
        <dbReference type="ChEBI" id="CHEBI:15378"/>
        <dbReference type="ChEBI" id="CHEBI:16526"/>
        <dbReference type="ChEBI" id="CHEBI:33019"/>
        <dbReference type="ChEBI" id="CHEBI:37575"/>
        <dbReference type="ChEBI" id="CHEBI:57841"/>
        <dbReference type="ChEBI" id="CHEBI:62890"/>
        <dbReference type="EC" id="2.5.1.3"/>
    </reaction>
</comment>
<comment type="catalytic activity">
    <reaction evidence="7 10 11">
        <text>4-methyl-5-(2-phosphooxyethyl)-thiazole + 4-amino-2-methyl-5-(diphosphooxymethyl)pyrimidine + H(+) = thiamine phosphate + diphosphate</text>
        <dbReference type="Rhea" id="RHEA:22328"/>
        <dbReference type="ChEBI" id="CHEBI:15378"/>
        <dbReference type="ChEBI" id="CHEBI:33019"/>
        <dbReference type="ChEBI" id="CHEBI:37575"/>
        <dbReference type="ChEBI" id="CHEBI:57841"/>
        <dbReference type="ChEBI" id="CHEBI:58296"/>
        <dbReference type="EC" id="2.5.1.3"/>
    </reaction>
</comment>
<evidence type="ECO:0000256" key="11">
    <source>
        <dbReference type="RuleBase" id="RU003826"/>
    </source>
</evidence>
<feature type="binding site" evidence="10">
    <location>
        <begin position="193"/>
        <end position="194"/>
    </location>
    <ligand>
        <name>2-[(2R,5Z)-2-carboxy-4-methylthiazol-5(2H)-ylidene]ethyl phosphate</name>
        <dbReference type="ChEBI" id="CHEBI:62899"/>
    </ligand>
</feature>
<dbReference type="GO" id="GO:0005737">
    <property type="term" value="C:cytoplasm"/>
    <property type="evidence" value="ECO:0007669"/>
    <property type="project" value="TreeGrafter"/>
</dbReference>
<comment type="pathway">
    <text evidence="2 10 12">Cofactor biosynthesis; thiamine diphosphate biosynthesis; thiamine phosphate from 4-amino-2-methyl-5-diphosphomethylpyrimidine and 4-methyl-5-(2-phosphoethyl)-thiazole: step 1/1.</text>
</comment>
<dbReference type="Gene3D" id="3.20.20.70">
    <property type="entry name" value="Aldolase class I"/>
    <property type="match status" value="1"/>
</dbReference>
<evidence type="ECO:0000256" key="1">
    <source>
        <dbReference type="ARBA" id="ARBA00003814"/>
    </source>
</evidence>
<dbReference type="Proteomes" id="UP000463857">
    <property type="component" value="Chromosome"/>
</dbReference>
<proteinExistence type="inferred from homology"/>
<keyword evidence="6 10" id="KW-0784">Thiamine biosynthesis</keyword>
<dbReference type="EC" id="2.5.1.3" evidence="10"/>
<feature type="domain" description="Thiamine phosphate synthase/TenI" evidence="13">
    <location>
        <begin position="12"/>
        <end position="196"/>
    </location>
</feature>
<keyword evidence="4 10" id="KW-0479">Metal-binding</keyword>
<dbReference type="PANTHER" id="PTHR20857:SF15">
    <property type="entry name" value="THIAMINE-PHOSPHATE SYNTHASE"/>
    <property type="match status" value="1"/>
</dbReference>
<evidence type="ECO:0000256" key="12">
    <source>
        <dbReference type="RuleBase" id="RU004253"/>
    </source>
</evidence>
<evidence type="ECO:0000256" key="3">
    <source>
        <dbReference type="ARBA" id="ARBA00022679"/>
    </source>
</evidence>
<dbReference type="HAMAP" id="MF_00097">
    <property type="entry name" value="TMP_synthase"/>
    <property type="match status" value="1"/>
</dbReference>
<dbReference type="GO" id="GO:0000287">
    <property type="term" value="F:magnesium ion binding"/>
    <property type="evidence" value="ECO:0007669"/>
    <property type="project" value="UniProtKB-UniRule"/>
</dbReference>
<comment type="similarity">
    <text evidence="10 11">Belongs to the thiamine-phosphate synthase family.</text>
</comment>
<dbReference type="UniPathway" id="UPA00060">
    <property type="reaction ID" value="UER00141"/>
</dbReference>
<feature type="binding site" evidence="10">
    <location>
        <position position="145"/>
    </location>
    <ligand>
        <name>4-amino-2-methyl-5-(diphosphooxymethyl)pyrimidine</name>
        <dbReference type="ChEBI" id="CHEBI:57841"/>
    </ligand>
</feature>
<feature type="binding site" evidence="10">
    <location>
        <position position="113"/>
    </location>
    <ligand>
        <name>4-amino-2-methyl-5-(diphosphooxymethyl)pyrimidine</name>
        <dbReference type="ChEBI" id="CHEBI:57841"/>
    </ligand>
</feature>
<dbReference type="InterPro" id="IPR034291">
    <property type="entry name" value="TMP_synthase"/>
</dbReference>
<keyword evidence="3 10" id="KW-0808">Transferase</keyword>
<dbReference type="EMBL" id="CP047156">
    <property type="protein sequence ID" value="QHB99435.1"/>
    <property type="molecule type" value="Genomic_DNA"/>
</dbReference>
<evidence type="ECO:0000256" key="7">
    <source>
        <dbReference type="ARBA" id="ARBA00047334"/>
    </source>
</evidence>
<evidence type="ECO:0000259" key="13">
    <source>
        <dbReference type="Pfam" id="PF02581"/>
    </source>
</evidence>
<evidence type="ECO:0000256" key="4">
    <source>
        <dbReference type="ARBA" id="ARBA00022723"/>
    </source>
</evidence>
<organism evidence="14 15">
    <name type="scientific">Epidermidibacterium keratini</name>
    <dbReference type="NCBI Taxonomy" id="1891644"/>
    <lineage>
        <taxon>Bacteria</taxon>
        <taxon>Bacillati</taxon>
        <taxon>Actinomycetota</taxon>
        <taxon>Actinomycetes</taxon>
        <taxon>Sporichthyales</taxon>
        <taxon>Sporichthyaceae</taxon>
        <taxon>Epidermidibacterium</taxon>
    </lineage>
</organism>
<comment type="cofactor">
    <cofactor evidence="10">
        <name>Mg(2+)</name>
        <dbReference type="ChEBI" id="CHEBI:18420"/>
    </cofactor>
    <text evidence="10">Binds 1 Mg(2+) ion per subunit.</text>
</comment>
<evidence type="ECO:0000313" key="15">
    <source>
        <dbReference type="Proteomes" id="UP000463857"/>
    </source>
</evidence>
<dbReference type="OrthoDB" id="3243336at2"/>
<dbReference type="InterPro" id="IPR022998">
    <property type="entry name" value="ThiamineP_synth_TenI"/>
</dbReference>
<comment type="catalytic activity">
    <reaction evidence="9 10 11">
        <text>2-[(2R,5Z)-2-carboxy-4-methylthiazol-5(2H)-ylidene]ethyl phosphate + 4-amino-2-methyl-5-(diphosphooxymethyl)pyrimidine + 2 H(+) = thiamine phosphate + CO2 + diphosphate</text>
        <dbReference type="Rhea" id="RHEA:47844"/>
        <dbReference type="ChEBI" id="CHEBI:15378"/>
        <dbReference type="ChEBI" id="CHEBI:16526"/>
        <dbReference type="ChEBI" id="CHEBI:33019"/>
        <dbReference type="ChEBI" id="CHEBI:37575"/>
        <dbReference type="ChEBI" id="CHEBI:57841"/>
        <dbReference type="ChEBI" id="CHEBI:62899"/>
        <dbReference type="EC" id="2.5.1.3"/>
    </reaction>
</comment>
<protein>
    <recommendedName>
        <fullName evidence="10">Thiamine-phosphate synthase</fullName>
        <shortName evidence="10">TP synthase</shortName>
        <shortName evidence="10">TPS</shortName>
        <ecNumber evidence="10">2.5.1.3</ecNumber>
    </recommendedName>
    <alternativeName>
        <fullName evidence="10">Thiamine-phosphate pyrophosphorylase</fullName>
        <shortName evidence="10">TMP pyrophosphorylase</shortName>
        <shortName evidence="10">TMP-PPase</shortName>
    </alternativeName>
</protein>
<dbReference type="GO" id="GO:0009229">
    <property type="term" value="P:thiamine diphosphate biosynthetic process"/>
    <property type="evidence" value="ECO:0007669"/>
    <property type="project" value="UniProtKB-UniRule"/>
</dbReference>
<dbReference type="GO" id="GO:0009228">
    <property type="term" value="P:thiamine biosynthetic process"/>
    <property type="evidence" value="ECO:0007669"/>
    <property type="project" value="UniProtKB-KW"/>
</dbReference>
<feature type="binding site" evidence="10">
    <location>
        <position position="173"/>
    </location>
    <ligand>
        <name>2-[(2R,5Z)-2-carboxy-4-methylthiazol-5(2H)-ylidene]ethyl phosphate</name>
        <dbReference type="ChEBI" id="CHEBI:62899"/>
    </ligand>
</feature>
<feature type="binding site" evidence="10">
    <location>
        <position position="74"/>
    </location>
    <ligand>
        <name>4-amino-2-methyl-5-(diphosphooxymethyl)pyrimidine</name>
        <dbReference type="ChEBI" id="CHEBI:57841"/>
    </ligand>
</feature>
<sequence length="221" mass="22741">MAGSSRPCDLSLYLVTDTGLCGQYGVPRTVADAIAGGVSLVQVRDPNASDAEFVDLARQVRDVLEGSGVPLIVNDRVHLVEEVGADGAHIGQTDLDARAARELIGPERILGLSAQTAEHIDNARSLPEGTIDYLGIGPVYLQTTKLDAAAPQGLEGTATLAAASRWPCVAIGGITAAVAADVRRTGVDGIAVVSAICGQPDPRAAASELLHAWDNGKDTIA</sequence>
<dbReference type="NCBIfam" id="TIGR00693">
    <property type="entry name" value="thiE"/>
    <property type="match status" value="1"/>
</dbReference>
<evidence type="ECO:0000256" key="5">
    <source>
        <dbReference type="ARBA" id="ARBA00022842"/>
    </source>
</evidence>
<dbReference type="InterPro" id="IPR036206">
    <property type="entry name" value="ThiamineP_synth_sf"/>
</dbReference>
<dbReference type="PANTHER" id="PTHR20857">
    <property type="entry name" value="THIAMINE-PHOSPHATE PYROPHOSPHORYLASE"/>
    <property type="match status" value="1"/>
</dbReference>
<comment type="function">
    <text evidence="1 10">Condenses 4-methyl-5-(beta-hydroxyethyl)thiazole monophosphate (THZ-P) and 2-methyl-4-amino-5-hydroxymethyl pyrimidine pyrophosphate (HMP-PP) to form thiamine monophosphate (TMP).</text>
</comment>
<evidence type="ECO:0000256" key="8">
    <source>
        <dbReference type="ARBA" id="ARBA00047851"/>
    </source>
</evidence>
<comment type="caution">
    <text evidence="10">Lacks conserved residue(s) required for the propagation of feature annotation.</text>
</comment>
<dbReference type="GO" id="GO:0004789">
    <property type="term" value="F:thiamine-phosphate diphosphorylase activity"/>
    <property type="evidence" value="ECO:0007669"/>
    <property type="project" value="UniProtKB-UniRule"/>
</dbReference>